<proteinExistence type="predicted"/>
<dbReference type="PROSITE" id="PS50943">
    <property type="entry name" value="HTH_CROC1"/>
    <property type="match status" value="1"/>
</dbReference>
<evidence type="ECO:0000313" key="4">
    <source>
        <dbReference type="Proteomes" id="UP000005877"/>
    </source>
</evidence>
<dbReference type="GO" id="GO:0003677">
    <property type="term" value="F:DNA binding"/>
    <property type="evidence" value="ECO:0007669"/>
    <property type="project" value="UniProtKB-KW"/>
</dbReference>
<dbReference type="HOGENOM" id="CLU_066192_44_1_2"/>
<dbReference type="PANTHER" id="PTHR46558:SF4">
    <property type="entry name" value="DNA-BIDING PHAGE PROTEIN"/>
    <property type="match status" value="1"/>
</dbReference>
<dbReference type="Pfam" id="PF01381">
    <property type="entry name" value="HTH_3"/>
    <property type="match status" value="1"/>
</dbReference>
<dbReference type="OrthoDB" id="67699at2157"/>
<dbReference type="SUPFAM" id="SSF47413">
    <property type="entry name" value="lambda repressor-like DNA-binding domains"/>
    <property type="match status" value="1"/>
</dbReference>
<dbReference type="InterPro" id="IPR001387">
    <property type="entry name" value="Cro/C1-type_HTH"/>
</dbReference>
<protein>
    <submittedName>
        <fullName evidence="3">Transcriptional regulator, XRE family</fullName>
    </submittedName>
</protein>
<keyword evidence="1" id="KW-0238">DNA-binding</keyword>
<dbReference type="Gene3D" id="1.10.260.40">
    <property type="entry name" value="lambda repressor-like DNA-binding domains"/>
    <property type="match status" value="1"/>
</dbReference>
<evidence type="ECO:0000259" key="2">
    <source>
        <dbReference type="PROSITE" id="PS50943"/>
    </source>
</evidence>
<accession>G7WLK6</accession>
<sequence length="84" mass="9513">MRNKIKVYRAIFDLTQEELAKKLGVTRQTIIAIEKDKYNPSLDLAFKMARIFGVKIEDIFVYDEELLDPEERGGTGRGGAPPPS</sequence>
<keyword evidence="4" id="KW-1185">Reference proteome</keyword>
<dbReference type="InterPro" id="IPR010982">
    <property type="entry name" value="Lambda_DNA-bd_dom_sf"/>
</dbReference>
<reference evidence="3 4" key="1">
    <citation type="journal article" date="2012" name="PLoS ONE">
        <title>The genome characteristics and predicted function of methyl-group oxidation pathway in the obligate aceticlastic methanogens, Methanosaeta spp.</title>
        <authorList>
            <person name="Zhu J."/>
            <person name="Zheng H."/>
            <person name="Ai G."/>
            <person name="Zhang G."/>
            <person name="Liu D."/>
            <person name="Liu X."/>
            <person name="Dong X."/>
        </authorList>
    </citation>
    <scope>NUCLEOTIDE SEQUENCE [LARGE SCALE GENOMIC DNA]</scope>
    <source>
        <strain evidence="3 4">6Ac</strain>
    </source>
</reference>
<dbReference type="SMART" id="SM00530">
    <property type="entry name" value="HTH_XRE"/>
    <property type="match status" value="1"/>
</dbReference>
<dbReference type="CDD" id="cd00093">
    <property type="entry name" value="HTH_XRE"/>
    <property type="match status" value="1"/>
</dbReference>
<dbReference type="STRING" id="1110509.Mhar_0938"/>
<gene>
    <name evidence="3" type="ordered locus">Mhar_0938</name>
</gene>
<feature type="domain" description="HTH cro/C1-type" evidence="2">
    <location>
        <begin position="5"/>
        <end position="59"/>
    </location>
</feature>
<dbReference type="GeneID" id="12510107"/>
<dbReference type="KEGG" id="mhi:Mhar_0938"/>
<evidence type="ECO:0000313" key="3">
    <source>
        <dbReference type="EMBL" id="AET64309.1"/>
    </source>
</evidence>
<dbReference type="RefSeq" id="WP_014586494.1">
    <property type="nucleotide sequence ID" value="NC_017527.1"/>
</dbReference>
<dbReference type="AlphaFoldDB" id="G7WLK6"/>
<dbReference type="EMBL" id="CP003117">
    <property type="protein sequence ID" value="AET64309.1"/>
    <property type="molecule type" value="Genomic_DNA"/>
</dbReference>
<dbReference type="PATRIC" id="fig|1110509.7.peg.1052"/>
<name>G7WLK6_METH6</name>
<organism evidence="3 4">
    <name type="scientific">Methanothrix harundinacea (strain 6Ac)</name>
    <name type="common">Methanosaeta harundinacea</name>
    <dbReference type="NCBI Taxonomy" id="1110509"/>
    <lineage>
        <taxon>Archaea</taxon>
        <taxon>Methanobacteriati</taxon>
        <taxon>Methanobacteriota</taxon>
        <taxon>Stenosarchaea group</taxon>
        <taxon>Methanomicrobia</taxon>
        <taxon>Methanotrichales</taxon>
        <taxon>Methanotrichaceae</taxon>
        <taxon>Methanothrix</taxon>
    </lineage>
</organism>
<dbReference type="PANTHER" id="PTHR46558">
    <property type="entry name" value="TRACRIPTIONAL REGULATORY PROTEIN-RELATED-RELATED"/>
    <property type="match status" value="1"/>
</dbReference>
<dbReference type="Proteomes" id="UP000005877">
    <property type="component" value="Chromosome"/>
</dbReference>
<evidence type="ECO:0000256" key="1">
    <source>
        <dbReference type="ARBA" id="ARBA00023125"/>
    </source>
</evidence>